<accession>A0AAD9IKM0</accession>
<sequence>MKEEGGNPDTDRDLELALSLHRNLNWAGRERKGSLDLDKLKVSKEGRQRGPKSPLSPASRSTRDATELKDAAFGFQADEAALTSAVRRAWSLAAEDYRVLWGCLKCFVAGQPWGRLVRTDALASPASLLRALGSLGKDLTPATACVVALDGEGRSTVLRPPLEQHDAGKDQRSHWARTLDGAQRLYITHDVSATASKS</sequence>
<dbReference type="Proteomes" id="UP001255856">
    <property type="component" value="Unassembled WGS sequence"/>
</dbReference>
<organism evidence="2 3">
    <name type="scientific">Prototheca wickerhamii</name>
    <dbReference type="NCBI Taxonomy" id="3111"/>
    <lineage>
        <taxon>Eukaryota</taxon>
        <taxon>Viridiplantae</taxon>
        <taxon>Chlorophyta</taxon>
        <taxon>core chlorophytes</taxon>
        <taxon>Trebouxiophyceae</taxon>
        <taxon>Chlorellales</taxon>
        <taxon>Chlorellaceae</taxon>
        <taxon>Prototheca</taxon>
    </lineage>
</organism>
<protein>
    <submittedName>
        <fullName evidence="2">Uncharacterized protein</fullName>
    </submittedName>
</protein>
<evidence type="ECO:0000256" key="1">
    <source>
        <dbReference type="SAM" id="MobiDB-lite"/>
    </source>
</evidence>
<dbReference type="EMBL" id="JASFZW010000004">
    <property type="protein sequence ID" value="KAK2078395.1"/>
    <property type="molecule type" value="Genomic_DNA"/>
</dbReference>
<comment type="caution">
    <text evidence="2">The sequence shown here is derived from an EMBL/GenBank/DDBJ whole genome shotgun (WGS) entry which is preliminary data.</text>
</comment>
<evidence type="ECO:0000313" key="3">
    <source>
        <dbReference type="Proteomes" id="UP001255856"/>
    </source>
</evidence>
<evidence type="ECO:0000313" key="2">
    <source>
        <dbReference type="EMBL" id="KAK2078395.1"/>
    </source>
</evidence>
<keyword evidence="3" id="KW-1185">Reference proteome</keyword>
<feature type="region of interest" description="Disordered" evidence="1">
    <location>
        <begin position="37"/>
        <end position="64"/>
    </location>
</feature>
<reference evidence="2" key="1">
    <citation type="submission" date="2021-01" db="EMBL/GenBank/DDBJ databases">
        <authorList>
            <person name="Eckstrom K.M.E."/>
        </authorList>
    </citation>
    <scope>NUCLEOTIDE SEQUENCE</scope>
    <source>
        <strain evidence="2">UVCC 0001</strain>
    </source>
</reference>
<dbReference type="AlphaFoldDB" id="A0AAD9IKM0"/>
<feature type="compositionally biased region" description="Basic and acidic residues" evidence="1">
    <location>
        <begin position="37"/>
        <end position="48"/>
    </location>
</feature>
<gene>
    <name evidence="2" type="ORF">QBZ16_003235</name>
</gene>
<proteinExistence type="predicted"/>
<name>A0AAD9IKM0_PROWI</name>